<dbReference type="InterPro" id="IPR021491">
    <property type="entry name" value="DUF3145"/>
</dbReference>
<name>A0A4Q7KQT1_9PSEU</name>
<dbReference type="EMBL" id="SGWQ01000004">
    <property type="protein sequence ID" value="RZS38824.1"/>
    <property type="molecule type" value="Genomic_DNA"/>
</dbReference>
<comment type="caution">
    <text evidence="1">The sequence shown here is derived from an EMBL/GenBank/DDBJ whole genome shotgun (WGS) entry which is preliminary data.</text>
</comment>
<evidence type="ECO:0000313" key="2">
    <source>
        <dbReference type="Proteomes" id="UP000294257"/>
    </source>
</evidence>
<sequence length="167" mass="17921">MSTRGNTHGVVYVHSSPSAVCPHVEWAISGTLGVRADLQWTAQPAAPGQLRSECSWKAEPGTGAKLVTALKAWPMIRFEVTEEPSSGVDGERFCYAPTLGLWRARTSANGDIVVGEDQLRTLAASSRSGEAFAHGVDEMLGASWDDALEEYRRAGDGAPVTWLHRVG</sequence>
<protein>
    <submittedName>
        <fullName evidence="1">Uncharacterized protein DUF3145</fullName>
    </submittedName>
</protein>
<organism evidence="1 2">
    <name type="scientific">Herbihabitans rhizosphaerae</name>
    <dbReference type="NCBI Taxonomy" id="1872711"/>
    <lineage>
        <taxon>Bacteria</taxon>
        <taxon>Bacillati</taxon>
        <taxon>Actinomycetota</taxon>
        <taxon>Actinomycetes</taxon>
        <taxon>Pseudonocardiales</taxon>
        <taxon>Pseudonocardiaceae</taxon>
        <taxon>Herbihabitans</taxon>
    </lineage>
</organism>
<dbReference type="AlphaFoldDB" id="A0A4Q7KQT1"/>
<accession>A0A4Q7KQT1</accession>
<dbReference type="OrthoDB" id="3210860at2"/>
<dbReference type="RefSeq" id="WP_130344449.1">
    <property type="nucleotide sequence ID" value="NZ_SGWQ01000004.1"/>
</dbReference>
<evidence type="ECO:0000313" key="1">
    <source>
        <dbReference type="EMBL" id="RZS38824.1"/>
    </source>
</evidence>
<gene>
    <name evidence="1" type="ORF">EV193_10433</name>
</gene>
<keyword evidence="2" id="KW-1185">Reference proteome</keyword>
<dbReference type="Pfam" id="PF11343">
    <property type="entry name" value="DUF3145"/>
    <property type="match status" value="1"/>
</dbReference>
<proteinExistence type="predicted"/>
<reference evidence="1 2" key="1">
    <citation type="submission" date="2019-02" db="EMBL/GenBank/DDBJ databases">
        <title>Genomic Encyclopedia of Type Strains, Phase IV (KMG-IV): sequencing the most valuable type-strain genomes for metagenomic binning, comparative biology and taxonomic classification.</title>
        <authorList>
            <person name="Goeker M."/>
        </authorList>
    </citation>
    <scope>NUCLEOTIDE SEQUENCE [LARGE SCALE GENOMIC DNA]</scope>
    <source>
        <strain evidence="1 2">DSM 101727</strain>
    </source>
</reference>
<dbReference type="Proteomes" id="UP000294257">
    <property type="component" value="Unassembled WGS sequence"/>
</dbReference>